<keyword evidence="2" id="KW-0732">Signal</keyword>
<keyword evidence="1" id="KW-1133">Transmembrane helix</keyword>
<name>A0ABU6BQ12_9PSED</name>
<sequence length="775" mass="85225">MKQILIILLMAFIPLLSHAQTEQQITQTIDEHAMCRVQDSTTFAQCASYNIKNSPLGYIESLLTPGAAAFVNVVGSALTWKEISVEPSENTTGFNYIFDITDSLTAILCEVFLTLTVMFQIFRMTYTQHQGQFVLSHGFGYAFINYAMIFFLLVCGGLYALVWGAVFVSVLFVAYIMMMTAPSLAETTVNDPAAYQQRAEAYATEQIGPIFDSMVHIADNNDRMRLEMYNLNLRNKGISVEFVDTAFSNCLKNIKADADTFFGGTLSDGEAKRSQKCAIAAGYTSFDPGSVSYSGFESTINDALIELNNQARIYQYEYKKNLCANSLKVDGKREALKDSMIAYQDCLNVDSNSIPVLGEGNIVSFLPESNVDSQSLRDIKDNAIKAFAKSFAVVGVQFGENMEKSSLVFNVNAISFMLDLVTQEVGAPKWRTDVKSELSKISSISSESLSAYRNAVGLNEAESAKLTSDLSGGLSNIKFIDRDKSLSIALGESFWSNKDDMEHHLLSAANLLGGNMFDNAGFTGEDCFQTDNTCQVPYVNQMAASTSSNLMYAQAVFEIIVSLKGVHILLEQTMPNSPFLKIIELAIHFLQLALGFSFIRLIAGLSPIFVLGGMMLATVAGALFMTLGYKIDLLKSAFPSHENLTKPVQAGVSIASIFSASLWLIISLPVMFAVFLLVLGIYGFAMVLVGYWATAMGVSFIGENGQFINSIINLSLKIFIFQLLDTVFIIKLSLMAGNLVTKLQSFFTYNLRNEGLGEQIQSQIQQQMQKITRAI</sequence>
<keyword evidence="4" id="KW-1185">Reference proteome</keyword>
<feature type="transmembrane region" description="Helical" evidence="1">
    <location>
        <begin position="608"/>
        <end position="627"/>
    </location>
</feature>
<organism evidence="3 4">
    <name type="scientific">Pseudomonas paracarnis</name>
    <dbReference type="NCBI Taxonomy" id="2750625"/>
    <lineage>
        <taxon>Bacteria</taxon>
        <taxon>Pseudomonadati</taxon>
        <taxon>Pseudomonadota</taxon>
        <taxon>Gammaproteobacteria</taxon>
        <taxon>Pseudomonadales</taxon>
        <taxon>Pseudomonadaceae</taxon>
        <taxon>Pseudomonas</taxon>
    </lineage>
</organism>
<reference evidence="3 4" key="1">
    <citation type="journal article" date="2023" name="Int J Dairy Technol">
        <title>Genome based analysis of Pseudomonas paracarnis RQ057, a strain responsible for blue discoloration spoilage in processed cheese.</title>
        <authorList>
            <person name="Rodrigues Rd.S."/>
            <person name="Machado S.G."/>
            <person name="de Carvalho A.F."/>
            <person name="Nero L.A."/>
        </authorList>
    </citation>
    <scope>NUCLEOTIDE SEQUENCE [LARGE SCALE GENOMIC DNA]</scope>
    <source>
        <strain evidence="3 4">RQ057</strain>
    </source>
</reference>
<evidence type="ECO:0000313" key="4">
    <source>
        <dbReference type="Proteomes" id="UP001336015"/>
    </source>
</evidence>
<evidence type="ECO:0000256" key="2">
    <source>
        <dbReference type="SAM" id="SignalP"/>
    </source>
</evidence>
<comment type="caution">
    <text evidence="3">The sequence shown here is derived from an EMBL/GenBank/DDBJ whole genome shotgun (WGS) entry which is preliminary data.</text>
</comment>
<feature type="signal peptide" evidence="2">
    <location>
        <begin position="1"/>
        <end position="19"/>
    </location>
</feature>
<protein>
    <recommendedName>
        <fullName evidence="5">TraG N-terminal Proteobacteria domain-containing protein</fullName>
    </recommendedName>
</protein>
<feature type="transmembrane region" description="Helical" evidence="1">
    <location>
        <begin position="104"/>
        <end position="122"/>
    </location>
</feature>
<gene>
    <name evidence="3" type="ORF">LLW09_07440</name>
</gene>
<dbReference type="Proteomes" id="UP001336015">
    <property type="component" value="Unassembled WGS sequence"/>
</dbReference>
<feature type="transmembrane region" description="Helical" evidence="1">
    <location>
        <begin position="648"/>
        <end position="666"/>
    </location>
</feature>
<evidence type="ECO:0008006" key="5">
    <source>
        <dbReference type="Google" id="ProtNLM"/>
    </source>
</evidence>
<feature type="transmembrane region" description="Helical" evidence="1">
    <location>
        <begin position="582"/>
        <end position="602"/>
    </location>
</feature>
<feature type="transmembrane region" description="Helical" evidence="1">
    <location>
        <begin position="143"/>
        <end position="176"/>
    </location>
</feature>
<dbReference type="EMBL" id="JAJGWQ010000003">
    <property type="protein sequence ID" value="MEB3782387.1"/>
    <property type="molecule type" value="Genomic_DNA"/>
</dbReference>
<keyword evidence="1" id="KW-0472">Membrane</keyword>
<feature type="transmembrane region" description="Helical" evidence="1">
    <location>
        <begin position="672"/>
        <end position="693"/>
    </location>
</feature>
<proteinExistence type="predicted"/>
<feature type="chain" id="PRO_5045922131" description="TraG N-terminal Proteobacteria domain-containing protein" evidence="2">
    <location>
        <begin position="20"/>
        <end position="775"/>
    </location>
</feature>
<dbReference type="RefSeq" id="WP_324835921.1">
    <property type="nucleotide sequence ID" value="NZ_JAJGWQ010000003.1"/>
</dbReference>
<accession>A0ABU6BQ12</accession>
<keyword evidence="1" id="KW-0812">Transmembrane</keyword>
<evidence type="ECO:0000256" key="1">
    <source>
        <dbReference type="SAM" id="Phobius"/>
    </source>
</evidence>
<evidence type="ECO:0000313" key="3">
    <source>
        <dbReference type="EMBL" id="MEB3782387.1"/>
    </source>
</evidence>
<feature type="transmembrane region" description="Helical" evidence="1">
    <location>
        <begin position="714"/>
        <end position="736"/>
    </location>
</feature>